<keyword evidence="4 5" id="KW-0413">Isomerase</keyword>
<dbReference type="HAMAP" id="MF_00956">
    <property type="entry name" value="GDP_fucose_synth"/>
    <property type="match status" value="1"/>
</dbReference>
<feature type="binding site" evidence="5">
    <location>
        <begin position="160"/>
        <end position="163"/>
    </location>
    <ligand>
        <name>NADP(+)</name>
        <dbReference type="ChEBI" id="CHEBI:58349"/>
    </ligand>
</feature>
<dbReference type="EC" id="1.1.1.271" evidence="5"/>
<feature type="binding site" evidence="5">
    <location>
        <position position="136"/>
    </location>
    <ligand>
        <name>NADP(+)</name>
        <dbReference type="ChEBI" id="CHEBI:58349"/>
    </ligand>
</feature>
<keyword evidence="8" id="KW-1185">Reference proteome</keyword>
<dbReference type="Gene3D" id="3.90.25.10">
    <property type="entry name" value="UDP-galactose 4-epimerase, domain 1"/>
    <property type="match status" value="1"/>
</dbReference>
<feature type="active site" description="Proton donor/acceptor" evidence="5">
    <location>
        <position position="132"/>
    </location>
</feature>
<evidence type="ECO:0000256" key="4">
    <source>
        <dbReference type="ARBA" id="ARBA00023235"/>
    </source>
</evidence>
<dbReference type="PANTHER" id="PTHR43238">
    <property type="entry name" value="GDP-L-FUCOSE SYNTHASE"/>
    <property type="match status" value="1"/>
</dbReference>
<evidence type="ECO:0000256" key="5">
    <source>
        <dbReference type="HAMAP-Rule" id="MF_00956"/>
    </source>
</evidence>
<dbReference type="PANTHER" id="PTHR43238:SF1">
    <property type="entry name" value="GDP-L-FUCOSE SYNTHASE"/>
    <property type="match status" value="1"/>
</dbReference>
<feature type="binding site" evidence="5">
    <location>
        <position position="199"/>
    </location>
    <ligand>
        <name>substrate</name>
    </ligand>
</feature>
<keyword evidence="5" id="KW-0511">Multifunctional enzyme</keyword>
<keyword evidence="3 5" id="KW-0560">Oxidoreductase</keyword>
<feature type="binding site" evidence="5">
    <location>
        <begin position="7"/>
        <end position="13"/>
    </location>
    <ligand>
        <name>NADP(+)</name>
        <dbReference type="ChEBI" id="CHEBI:58349"/>
    </ligand>
</feature>
<comment type="caution">
    <text evidence="5">Lacks conserved residue(s) required for the propagation of feature annotation.</text>
</comment>
<comment type="caution">
    <text evidence="7">The sequence shown here is derived from an EMBL/GenBank/DDBJ whole genome shotgun (WGS) entry which is preliminary data.</text>
</comment>
<name>A0ABV3XRE5_9RHOB</name>
<evidence type="ECO:0000313" key="8">
    <source>
        <dbReference type="Proteomes" id="UP001560019"/>
    </source>
</evidence>
<dbReference type="RefSeq" id="WP_125406057.1">
    <property type="nucleotide sequence ID" value="NZ_JBEHHI010000001.1"/>
</dbReference>
<dbReference type="Proteomes" id="UP001560019">
    <property type="component" value="Unassembled WGS sequence"/>
</dbReference>
<comment type="catalytic activity">
    <reaction evidence="5">
        <text>GDP-beta-L-fucose + NADP(+) = GDP-4-dehydro-alpha-D-rhamnose + NADPH + H(+)</text>
        <dbReference type="Rhea" id="RHEA:18885"/>
        <dbReference type="ChEBI" id="CHEBI:15378"/>
        <dbReference type="ChEBI" id="CHEBI:57273"/>
        <dbReference type="ChEBI" id="CHEBI:57783"/>
        <dbReference type="ChEBI" id="CHEBI:57964"/>
        <dbReference type="ChEBI" id="CHEBI:58349"/>
        <dbReference type="EC" id="1.1.1.271"/>
    </reaction>
</comment>
<dbReference type="InterPro" id="IPR001509">
    <property type="entry name" value="Epimerase_deHydtase"/>
</dbReference>
<gene>
    <name evidence="5" type="primary">fcl</name>
    <name evidence="7" type="ORF">Ga0609869_001007</name>
</gene>
<dbReference type="SUPFAM" id="SSF51735">
    <property type="entry name" value="NAD(P)-binding Rossmann-fold domains"/>
    <property type="match status" value="1"/>
</dbReference>
<dbReference type="Pfam" id="PF01370">
    <property type="entry name" value="Epimerase"/>
    <property type="match status" value="1"/>
</dbReference>
<feature type="binding site" evidence="5">
    <location>
        <position position="176"/>
    </location>
    <ligand>
        <name>NADP(+)</name>
        <dbReference type="ChEBI" id="CHEBI:58349"/>
    </ligand>
</feature>
<comment type="function">
    <text evidence="5">Catalyzes the two-step NADP-dependent conversion of GDP-4-dehydro-6-deoxy-D-mannose to GDP-fucose, involving an epimerase and a reductase reaction.</text>
</comment>
<evidence type="ECO:0000259" key="6">
    <source>
        <dbReference type="Pfam" id="PF01370"/>
    </source>
</evidence>
<proteinExistence type="inferred from homology"/>
<feature type="site" description="Important for catalytic activity" evidence="5">
    <location>
        <position position="103"/>
    </location>
</feature>
<dbReference type="CDD" id="cd05239">
    <property type="entry name" value="GDP_FS_SDR_e"/>
    <property type="match status" value="1"/>
</dbReference>
<dbReference type="Gene3D" id="3.40.50.720">
    <property type="entry name" value="NAD(P)-binding Rossmann-like Domain"/>
    <property type="match status" value="1"/>
</dbReference>
<feature type="binding site" evidence="5">
    <location>
        <begin position="101"/>
        <end position="104"/>
    </location>
    <ligand>
        <name>NADP(+)</name>
        <dbReference type="ChEBI" id="CHEBI:58349"/>
    </ligand>
</feature>
<evidence type="ECO:0000256" key="1">
    <source>
        <dbReference type="ARBA" id="ARBA00005959"/>
    </source>
</evidence>
<dbReference type="InterPro" id="IPR028614">
    <property type="entry name" value="GDP_fucose/colitose_synth"/>
</dbReference>
<dbReference type="EMBL" id="JBEHHI010000001">
    <property type="protein sequence ID" value="MEX5727654.1"/>
    <property type="molecule type" value="Genomic_DNA"/>
</dbReference>
<organism evidence="7 8">
    <name type="scientific">Rhodovulum iodosum</name>
    <dbReference type="NCBI Taxonomy" id="68291"/>
    <lineage>
        <taxon>Bacteria</taxon>
        <taxon>Pseudomonadati</taxon>
        <taxon>Pseudomonadota</taxon>
        <taxon>Alphaproteobacteria</taxon>
        <taxon>Rhodobacterales</taxon>
        <taxon>Paracoccaceae</taxon>
        <taxon>Rhodovulum</taxon>
    </lineage>
</organism>
<keyword evidence="2 5" id="KW-0521">NADP</keyword>
<feature type="binding site" evidence="5">
    <location>
        <position position="206"/>
    </location>
    <ligand>
        <name>substrate</name>
    </ligand>
</feature>
<feature type="domain" description="NAD-dependent epimerase/dehydratase" evidence="6">
    <location>
        <begin position="3"/>
        <end position="235"/>
    </location>
</feature>
<protein>
    <recommendedName>
        <fullName evidence="5">GDP-L-fucose synthase</fullName>
        <ecNumber evidence="5">1.1.1.271</ecNumber>
    </recommendedName>
    <alternativeName>
        <fullName evidence="5">GDP-4-keto-6-deoxy-D-mannose-3,5-epimerase-4-reductase</fullName>
    </alternativeName>
</protein>
<dbReference type="InterPro" id="IPR036291">
    <property type="entry name" value="NAD(P)-bd_dom_sf"/>
</dbReference>
<feature type="binding site" evidence="5">
    <location>
        <position position="184"/>
    </location>
    <ligand>
        <name>substrate</name>
    </ligand>
</feature>
<comment type="similarity">
    <text evidence="1 5">Belongs to the NAD(P)-dependent epimerase/dehydratase family. Fucose synthase subfamily.</text>
</comment>
<feature type="site" description="Important for catalytic activity" evidence="5">
    <location>
        <position position="105"/>
    </location>
</feature>
<evidence type="ECO:0000256" key="3">
    <source>
        <dbReference type="ARBA" id="ARBA00023002"/>
    </source>
</evidence>
<evidence type="ECO:0000256" key="2">
    <source>
        <dbReference type="ARBA" id="ARBA00022857"/>
    </source>
</evidence>
<sequence length="310" mass="33743">MKVFLTGGSGMVGRNVIEAARAAQHDMIAPGSRDLDLTDRAATFAAIAEIQPDIVIHAAGRVGGIQANIANPVGFLVDNLDMGMNVVLAARAANVPRVLNLGSSCMYPHAAPNPLKEELVLTGALEPTNEGYALAKVATSRLCDYVSRSEQGLSYKTLIPCNLYGLHDKFDPNVSHLVPAIIRKVHEAKQNGDGTVEIWGDGLARREFMFSGDLADVIWECVERFDDVPSLMNVGIGRDYTINEYYQAAAEVIGWSGEFVHDVTKPVGMKQKLVSNERLTSFGWTPETSLKDGLAKTYEHFLAVTKQQRV</sequence>
<reference evidence="7 8" key="1">
    <citation type="submission" date="2024-06" db="EMBL/GenBank/DDBJ databases">
        <title>Genome of Rhodovulum iodosum, a marine photoferrotroph.</title>
        <authorList>
            <person name="Bianchini G."/>
            <person name="Nikeleit V."/>
            <person name="Kappler A."/>
            <person name="Bryce C."/>
            <person name="Sanchez-Baracaldo P."/>
        </authorList>
    </citation>
    <scope>NUCLEOTIDE SEQUENCE [LARGE SCALE GENOMIC DNA]</scope>
    <source>
        <strain evidence="7 8">UT/N1</strain>
    </source>
</reference>
<accession>A0ABV3XRE5</accession>
<evidence type="ECO:0000313" key="7">
    <source>
        <dbReference type="EMBL" id="MEX5727654.1"/>
    </source>
</evidence>
<comment type="pathway">
    <text evidence="5">Nucleotide-sugar biosynthesis; GDP-L-fucose biosynthesis via de novo pathway; GDP-L-fucose from GDP-alpha-D-mannose: step 2/2.</text>
</comment>